<dbReference type="PANTHER" id="PTHR39188:SF3">
    <property type="entry name" value="STAGE IV SPORULATION PROTEIN FB"/>
    <property type="match status" value="1"/>
</dbReference>
<dbReference type="Pfam" id="PF02163">
    <property type="entry name" value="Peptidase_M50"/>
    <property type="match status" value="2"/>
</dbReference>
<dbReference type="GO" id="GO:0006508">
    <property type="term" value="P:proteolysis"/>
    <property type="evidence" value="ECO:0007669"/>
    <property type="project" value="UniProtKB-KW"/>
</dbReference>
<evidence type="ECO:0000256" key="2">
    <source>
        <dbReference type="ARBA" id="ARBA00007931"/>
    </source>
</evidence>
<keyword evidence="13 14" id="KW-0472">Membrane</keyword>
<evidence type="ECO:0000256" key="17">
    <source>
        <dbReference type="PROSITE-ProRule" id="PRU00703"/>
    </source>
</evidence>
<evidence type="ECO:0000256" key="3">
    <source>
        <dbReference type="ARBA" id="ARBA00022475"/>
    </source>
</evidence>
<comment type="subcellular location">
    <subcellularLocation>
        <location evidence="1 14">Cell membrane</location>
        <topology evidence="1 14">Multi-pass membrane protein</topology>
    </subcellularLocation>
</comment>
<keyword evidence="6 14" id="KW-0479">Metal-binding</keyword>
<evidence type="ECO:0000313" key="20">
    <source>
        <dbReference type="Proteomes" id="UP000807825"/>
    </source>
</evidence>
<dbReference type="EMBL" id="JACRDE010000511">
    <property type="protein sequence ID" value="MBI5251712.1"/>
    <property type="molecule type" value="Genomic_DNA"/>
</dbReference>
<dbReference type="InterPro" id="IPR008915">
    <property type="entry name" value="Peptidase_M50"/>
</dbReference>
<evidence type="ECO:0000256" key="14">
    <source>
        <dbReference type="PIRNR" id="PIRNR006404"/>
    </source>
</evidence>
<dbReference type="SMART" id="SM00116">
    <property type="entry name" value="CBS"/>
    <property type="match status" value="2"/>
</dbReference>
<evidence type="ECO:0000256" key="15">
    <source>
        <dbReference type="PIRSR" id="PIRSR006404-1"/>
    </source>
</evidence>
<keyword evidence="4 14" id="KW-0645">Protease</keyword>
<evidence type="ECO:0000256" key="7">
    <source>
        <dbReference type="ARBA" id="ARBA00022737"/>
    </source>
</evidence>
<evidence type="ECO:0000256" key="6">
    <source>
        <dbReference type="ARBA" id="ARBA00022723"/>
    </source>
</evidence>
<evidence type="ECO:0000256" key="12">
    <source>
        <dbReference type="ARBA" id="ARBA00023122"/>
    </source>
</evidence>
<feature type="binding site" evidence="16">
    <location>
        <position position="84"/>
    </location>
    <ligand>
        <name>Zn(2+)</name>
        <dbReference type="ChEBI" id="CHEBI:29105"/>
        <note>catalytic</note>
    </ligand>
</feature>
<protein>
    <recommendedName>
        <fullName evidence="14">Zinc metalloprotease</fullName>
    </recommendedName>
</protein>
<accession>A0A9D6Z5P3</accession>
<keyword evidence="3 14" id="KW-1003">Cell membrane</keyword>
<feature type="domain" description="CBS" evidence="18">
    <location>
        <begin position="328"/>
        <end position="387"/>
    </location>
</feature>
<keyword evidence="11 14" id="KW-0482">Metalloprotease</keyword>
<dbReference type="SUPFAM" id="SSF54631">
    <property type="entry name" value="CBS-domain pair"/>
    <property type="match status" value="1"/>
</dbReference>
<gene>
    <name evidence="19" type="ORF">HY912_19645</name>
</gene>
<dbReference type="GO" id="GO:0046872">
    <property type="term" value="F:metal ion binding"/>
    <property type="evidence" value="ECO:0007669"/>
    <property type="project" value="UniProtKB-UniRule"/>
</dbReference>
<feature type="active site" evidence="15">
    <location>
        <position position="85"/>
    </location>
</feature>
<keyword evidence="5 14" id="KW-0812">Transmembrane</keyword>
<evidence type="ECO:0000256" key="9">
    <source>
        <dbReference type="ARBA" id="ARBA00022833"/>
    </source>
</evidence>
<reference evidence="19" key="1">
    <citation type="submission" date="2020-07" db="EMBL/GenBank/DDBJ databases">
        <title>Huge and variable diversity of episymbiotic CPR bacteria and DPANN archaea in groundwater ecosystems.</title>
        <authorList>
            <person name="He C.Y."/>
            <person name="Keren R."/>
            <person name="Whittaker M."/>
            <person name="Farag I.F."/>
            <person name="Doudna J."/>
            <person name="Cate J.H.D."/>
            <person name="Banfield J.F."/>
        </authorList>
    </citation>
    <scope>NUCLEOTIDE SEQUENCE</scope>
    <source>
        <strain evidence="19">NC_groundwater_1664_Pr3_B-0.1um_52_9</strain>
    </source>
</reference>
<evidence type="ECO:0000256" key="16">
    <source>
        <dbReference type="PIRSR" id="PIRSR006404-2"/>
    </source>
</evidence>
<feature type="transmembrane region" description="Helical" evidence="14">
    <location>
        <begin position="209"/>
        <end position="234"/>
    </location>
</feature>
<dbReference type="AlphaFoldDB" id="A0A9D6Z5P3"/>
<dbReference type="PANTHER" id="PTHR39188">
    <property type="entry name" value="MEMBRANE-ASSOCIATED ZINC METALLOPROTEASE M50B"/>
    <property type="match status" value="1"/>
</dbReference>
<feature type="transmembrane region" description="Helical" evidence="14">
    <location>
        <begin position="126"/>
        <end position="144"/>
    </location>
</feature>
<keyword evidence="9 14" id="KW-0862">Zinc</keyword>
<dbReference type="InterPro" id="IPR016483">
    <property type="entry name" value="UCP006404_Pept_M50_CBS"/>
</dbReference>
<keyword evidence="10 14" id="KW-1133">Transmembrane helix</keyword>
<dbReference type="GO" id="GO:0008237">
    <property type="term" value="F:metallopeptidase activity"/>
    <property type="evidence" value="ECO:0007669"/>
    <property type="project" value="UniProtKB-UniRule"/>
</dbReference>
<evidence type="ECO:0000313" key="19">
    <source>
        <dbReference type="EMBL" id="MBI5251712.1"/>
    </source>
</evidence>
<dbReference type="InterPro" id="IPR000644">
    <property type="entry name" value="CBS_dom"/>
</dbReference>
<evidence type="ECO:0000259" key="18">
    <source>
        <dbReference type="PROSITE" id="PS51371"/>
    </source>
</evidence>
<dbReference type="Proteomes" id="UP000807825">
    <property type="component" value="Unassembled WGS sequence"/>
</dbReference>
<feature type="domain" description="CBS" evidence="18">
    <location>
        <begin position="265"/>
        <end position="321"/>
    </location>
</feature>
<sequence length="387" mass="42455">MASDTGTQTVDRSTRRTTQGAFRLLDVFGITITLDYSWLIIFLLVLLSLSGGYFPFHFPGHTLTVYWLTGLIATVLFFASILVHELSHALIARRSGIDIKEITLFIFGGMAKISKNASDPLTELKIAVAGPLSSFVLAIIFWAVKNALTPGMVQAVFDYLAWINVALAIFNLVPGYPLDGGRILRALVWWRTGSEARATKWASDIGKGFAWALIILGGIQVFSGSLIGGLWLLLIGMFLRGVAEGGYQEVLMRQALHGVKVREVMVENVVSVPPDLPLDELAQKYFLKYGYGGFPVVEDGKPIGIITLSQLGEVSDERIKTETVRQAMTSIDSDLSIDAQASLVDALQTMMQIGSGRLLVLEGDKMIGMITKTGLVRFLEIRRVLER</sequence>
<dbReference type="GO" id="GO:0005886">
    <property type="term" value="C:plasma membrane"/>
    <property type="evidence" value="ECO:0007669"/>
    <property type="project" value="UniProtKB-SubCell"/>
</dbReference>
<organism evidence="19 20">
    <name type="scientific">Desulfomonile tiedjei</name>
    <dbReference type="NCBI Taxonomy" id="2358"/>
    <lineage>
        <taxon>Bacteria</taxon>
        <taxon>Pseudomonadati</taxon>
        <taxon>Thermodesulfobacteriota</taxon>
        <taxon>Desulfomonilia</taxon>
        <taxon>Desulfomonilales</taxon>
        <taxon>Desulfomonilaceae</taxon>
        <taxon>Desulfomonile</taxon>
    </lineage>
</organism>
<dbReference type="Gene3D" id="3.10.580.10">
    <property type="entry name" value="CBS-domain"/>
    <property type="match status" value="2"/>
</dbReference>
<evidence type="ECO:0000256" key="8">
    <source>
        <dbReference type="ARBA" id="ARBA00022801"/>
    </source>
</evidence>
<keyword evidence="7" id="KW-0677">Repeat</keyword>
<evidence type="ECO:0000256" key="10">
    <source>
        <dbReference type="ARBA" id="ARBA00022989"/>
    </source>
</evidence>
<feature type="binding site" evidence="16">
    <location>
        <position position="179"/>
    </location>
    <ligand>
        <name>Zn(2+)</name>
        <dbReference type="ChEBI" id="CHEBI:29105"/>
        <note>catalytic</note>
    </ligand>
</feature>
<dbReference type="CDD" id="cd06164">
    <property type="entry name" value="S2P-M50_SpoIVFB_CBS"/>
    <property type="match status" value="1"/>
</dbReference>
<dbReference type="Pfam" id="PF00571">
    <property type="entry name" value="CBS"/>
    <property type="match status" value="2"/>
</dbReference>
<proteinExistence type="inferred from homology"/>
<feature type="binding site" evidence="16">
    <location>
        <position position="88"/>
    </location>
    <ligand>
        <name>Zn(2+)</name>
        <dbReference type="ChEBI" id="CHEBI:29105"/>
        <note>catalytic</note>
    </ligand>
</feature>
<evidence type="ECO:0000256" key="4">
    <source>
        <dbReference type="ARBA" id="ARBA00022670"/>
    </source>
</evidence>
<comment type="caution">
    <text evidence="19">The sequence shown here is derived from an EMBL/GenBank/DDBJ whole genome shotgun (WGS) entry which is preliminary data.</text>
</comment>
<dbReference type="PROSITE" id="PS51371">
    <property type="entry name" value="CBS"/>
    <property type="match status" value="2"/>
</dbReference>
<feature type="transmembrane region" description="Helical" evidence="14">
    <location>
        <begin position="156"/>
        <end position="176"/>
    </location>
</feature>
<name>A0A9D6Z5P3_9BACT</name>
<evidence type="ECO:0000256" key="5">
    <source>
        <dbReference type="ARBA" id="ARBA00022692"/>
    </source>
</evidence>
<keyword evidence="12 17" id="KW-0129">CBS domain</keyword>
<feature type="transmembrane region" description="Helical" evidence="14">
    <location>
        <begin position="21"/>
        <end position="45"/>
    </location>
</feature>
<comment type="similarity">
    <text evidence="2 14">Belongs to the peptidase M50B family.</text>
</comment>
<feature type="transmembrane region" description="Helical" evidence="14">
    <location>
        <begin position="65"/>
        <end position="83"/>
    </location>
</feature>
<dbReference type="PIRSF" id="PIRSF006404">
    <property type="entry name" value="UCP006404_Pept_M50_CBS"/>
    <property type="match status" value="1"/>
</dbReference>
<evidence type="ECO:0000256" key="1">
    <source>
        <dbReference type="ARBA" id="ARBA00004651"/>
    </source>
</evidence>
<dbReference type="InterPro" id="IPR046342">
    <property type="entry name" value="CBS_dom_sf"/>
</dbReference>
<comment type="cofactor">
    <cofactor evidence="14 16">
        <name>Zn(2+)</name>
        <dbReference type="ChEBI" id="CHEBI:29105"/>
    </cofactor>
    <text evidence="14 16">Binds 1 zinc ion per subunit.</text>
</comment>
<evidence type="ECO:0000256" key="13">
    <source>
        <dbReference type="ARBA" id="ARBA00023136"/>
    </source>
</evidence>
<keyword evidence="8 14" id="KW-0378">Hydrolase</keyword>
<evidence type="ECO:0000256" key="11">
    <source>
        <dbReference type="ARBA" id="ARBA00023049"/>
    </source>
</evidence>